<gene>
    <name evidence="7" type="ORF">H7A79_1652</name>
</gene>
<keyword evidence="3" id="KW-0378">Hydrolase</keyword>
<dbReference type="NCBIfam" id="TIGR00573">
    <property type="entry name" value="dnaq"/>
    <property type="match status" value="1"/>
</dbReference>
<dbReference type="InterPro" id="IPR001357">
    <property type="entry name" value="BRCT_dom"/>
</dbReference>
<dbReference type="PANTHER" id="PTHR30231:SF4">
    <property type="entry name" value="PROTEIN NEN2"/>
    <property type="match status" value="1"/>
</dbReference>
<dbReference type="InterPro" id="IPR006054">
    <property type="entry name" value="DnaQ"/>
</dbReference>
<dbReference type="PANTHER" id="PTHR30231">
    <property type="entry name" value="DNA POLYMERASE III SUBUNIT EPSILON"/>
    <property type="match status" value="1"/>
</dbReference>
<keyword evidence="2" id="KW-0540">Nuclease</keyword>
<evidence type="ECO:0000259" key="6">
    <source>
        <dbReference type="PROSITE" id="PS50172"/>
    </source>
</evidence>
<dbReference type="GO" id="GO:0008408">
    <property type="term" value="F:3'-5' exonuclease activity"/>
    <property type="evidence" value="ECO:0007669"/>
    <property type="project" value="TreeGrafter"/>
</dbReference>
<evidence type="ECO:0000256" key="4">
    <source>
        <dbReference type="ARBA" id="ARBA00022839"/>
    </source>
</evidence>
<dbReference type="EC" id="2.7.7.7" evidence="1"/>
<keyword evidence="8" id="KW-1185">Reference proteome</keyword>
<dbReference type="InterPro" id="IPR012337">
    <property type="entry name" value="RNaseH-like_sf"/>
</dbReference>
<evidence type="ECO:0000256" key="1">
    <source>
        <dbReference type="ARBA" id="ARBA00012417"/>
    </source>
</evidence>
<proteinExistence type="predicted"/>
<dbReference type="Gene3D" id="3.40.50.10190">
    <property type="entry name" value="BRCT domain"/>
    <property type="match status" value="1"/>
</dbReference>
<dbReference type="RefSeq" id="WP_187000012.1">
    <property type="nucleotide sequence ID" value="NZ_CP060414.2"/>
</dbReference>
<dbReference type="GO" id="GO:0003887">
    <property type="term" value="F:DNA-directed DNA polymerase activity"/>
    <property type="evidence" value="ECO:0007669"/>
    <property type="project" value="UniProtKB-EC"/>
</dbReference>
<dbReference type="Gene3D" id="3.30.420.10">
    <property type="entry name" value="Ribonuclease H-like superfamily/Ribonuclease H"/>
    <property type="match status" value="1"/>
</dbReference>
<dbReference type="GO" id="GO:0003677">
    <property type="term" value="F:DNA binding"/>
    <property type="evidence" value="ECO:0007669"/>
    <property type="project" value="InterPro"/>
</dbReference>
<feature type="domain" description="BRCT" evidence="6">
    <location>
        <begin position="202"/>
        <end position="288"/>
    </location>
</feature>
<evidence type="ECO:0000256" key="5">
    <source>
        <dbReference type="ARBA" id="ARBA00049244"/>
    </source>
</evidence>
<dbReference type="InterPro" id="IPR036420">
    <property type="entry name" value="BRCT_dom_sf"/>
</dbReference>
<dbReference type="Proteomes" id="UP000516412">
    <property type="component" value="Chromosome"/>
</dbReference>
<comment type="catalytic activity">
    <reaction evidence="5">
        <text>DNA(n) + a 2'-deoxyribonucleoside 5'-triphosphate = DNA(n+1) + diphosphate</text>
        <dbReference type="Rhea" id="RHEA:22508"/>
        <dbReference type="Rhea" id="RHEA-COMP:17339"/>
        <dbReference type="Rhea" id="RHEA-COMP:17340"/>
        <dbReference type="ChEBI" id="CHEBI:33019"/>
        <dbReference type="ChEBI" id="CHEBI:61560"/>
        <dbReference type="ChEBI" id="CHEBI:173112"/>
        <dbReference type="EC" id="2.7.7.7"/>
    </reaction>
</comment>
<evidence type="ECO:0000256" key="2">
    <source>
        <dbReference type="ARBA" id="ARBA00022722"/>
    </source>
</evidence>
<organism evidence="7 8">
    <name type="scientific">Neisseria musculi</name>
    <dbReference type="NCBI Taxonomy" id="1815583"/>
    <lineage>
        <taxon>Bacteria</taxon>
        <taxon>Pseudomonadati</taxon>
        <taxon>Pseudomonadota</taxon>
        <taxon>Betaproteobacteria</taxon>
        <taxon>Neisseriales</taxon>
        <taxon>Neisseriaceae</taxon>
        <taxon>Neisseria</taxon>
    </lineage>
</organism>
<dbReference type="EMBL" id="CP060414">
    <property type="protein sequence ID" value="QNT60129.1"/>
    <property type="molecule type" value="Genomic_DNA"/>
</dbReference>
<dbReference type="AlphaFoldDB" id="A0A7H1MER4"/>
<dbReference type="PROSITE" id="PS50172">
    <property type="entry name" value="BRCT"/>
    <property type="match status" value="1"/>
</dbReference>
<evidence type="ECO:0000313" key="7">
    <source>
        <dbReference type="EMBL" id="QNT60129.1"/>
    </source>
</evidence>
<evidence type="ECO:0000313" key="8">
    <source>
        <dbReference type="Proteomes" id="UP000516412"/>
    </source>
</evidence>
<dbReference type="InterPro" id="IPR013520">
    <property type="entry name" value="Ribonucl_H"/>
</dbReference>
<dbReference type="InterPro" id="IPR036397">
    <property type="entry name" value="RNaseH_sf"/>
</dbReference>
<dbReference type="SMART" id="SM00479">
    <property type="entry name" value="EXOIII"/>
    <property type="match status" value="1"/>
</dbReference>
<dbReference type="KEGG" id="nmus:H7A79_1652"/>
<accession>A0A7H1MER4</accession>
<keyword evidence="4 7" id="KW-0269">Exonuclease</keyword>
<dbReference type="GO" id="GO:0006260">
    <property type="term" value="P:DNA replication"/>
    <property type="evidence" value="ECO:0007669"/>
    <property type="project" value="InterPro"/>
</dbReference>
<dbReference type="SUPFAM" id="SSF52113">
    <property type="entry name" value="BRCT domain"/>
    <property type="match status" value="1"/>
</dbReference>
<sequence length="288" mass="32392">MHPIAKKLTQYAQNAVFLDTETTGLDKDSEIIEIAAIDINGEILLNTTVKPTQAFSDSNEAYQVHGIAYSELLHSPSWPQVQDQLLNIIAGRPLLIYNADFDTRLMNQTAYIHQYYEVEYNAVCMMKLYSEWHAAYTQEPKKRHRLIHAAEYCGVTVNNAHRALADCMTTLAIFRHMLANCDKLFDLNSYKQRNKRIKTVANEQGRLFGQTVVITGDLSRPRAEIQQIAADAGCRCTSSVSPKTTILVLGESDMAAPSSKEKRARELQAEGHPIQILSEAEFMALLDE</sequence>
<evidence type="ECO:0000256" key="3">
    <source>
        <dbReference type="ARBA" id="ARBA00022801"/>
    </source>
</evidence>
<dbReference type="SUPFAM" id="SSF53098">
    <property type="entry name" value="Ribonuclease H-like"/>
    <property type="match status" value="1"/>
</dbReference>
<dbReference type="CDD" id="cd17748">
    <property type="entry name" value="BRCT_DNA_ligase_like"/>
    <property type="match status" value="1"/>
</dbReference>
<protein>
    <recommendedName>
        <fullName evidence="1">DNA-directed DNA polymerase</fullName>
        <ecNumber evidence="1">2.7.7.7</ecNumber>
    </recommendedName>
</protein>
<dbReference type="CDD" id="cd06127">
    <property type="entry name" value="DEDDh"/>
    <property type="match status" value="1"/>
</dbReference>
<dbReference type="Pfam" id="PF00533">
    <property type="entry name" value="BRCT"/>
    <property type="match status" value="1"/>
</dbReference>
<name>A0A7H1MER4_9NEIS</name>
<dbReference type="Pfam" id="PF00929">
    <property type="entry name" value="RNase_T"/>
    <property type="match status" value="1"/>
</dbReference>
<reference evidence="7" key="1">
    <citation type="submission" date="2024-06" db="EMBL/GenBank/DDBJ databases">
        <title>Complete Genome Sequence of mouse commensal type strain Neisseria musculi.</title>
        <authorList>
            <person name="Thapa E."/>
            <person name="Aluvathingal J."/>
            <person name="Nadendla S."/>
            <person name="Mehta A."/>
            <person name="Tettelin H."/>
            <person name="Weyand N.J."/>
        </authorList>
    </citation>
    <scope>NUCLEOTIDE SEQUENCE</scope>
    <source>
        <strain evidence="7">NW831</strain>
    </source>
</reference>